<dbReference type="PANTHER" id="PTHR10422:SF29">
    <property type="entry name" value="CYTOCHROME C OXIDASE SUBUNIT 1 HOMOLOG, BACTEROID"/>
    <property type="match status" value="1"/>
</dbReference>
<feature type="transmembrane region" description="Helical" evidence="2">
    <location>
        <begin position="242"/>
        <end position="264"/>
    </location>
</feature>
<dbReference type="GO" id="GO:0016020">
    <property type="term" value="C:membrane"/>
    <property type="evidence" value="ECO:0007669"/>
    <property type="project" value="InterPro"/>
</dbReference>
<keyword evidence="1" id="KW-0813">Transport</keyword>
<dbReference type="GO" id="GO:0020037">
    <property type="term" value="F:heme binding"/>
    <property type="evidence" value="ECO:0007669"/>
    <property type="project" value="InterPro"/>
</dbReference>
<dbReference type="AlphaFoldDB" id="A0A6G4WK34"/>
<name>A0A6G4WK34_9HYPH</name>
<evidence type="ECO:0000259" key="3">
    <source>
        <dbReference type="PROSITE" id="PS50855"/>
    </source>
</evidence>
<keyword evidence="2" id="KW-0472">Membrane</keyword>
<keyword evidence="2" id="KW-1133">Transmembrane helix</keyword>
<feature type="transmembrane region" description="Helical" evidence="2">
    <location>
        <begin position="276"/>
        <end position="297"/>
    </location>
</feature>
<keyword evidence="2" id="KW-0812">Transmembrane</keyword>
<dbReference type="EMBL" id="JAAKZF010000053">
    <property type="protein sequence ID" value="NGO54470.1"/>
    <property type="molecule type" value="Genomic_DNA"/>
</dbReference>
<dbReference type="GO" id="GO:0006119">
    <property type="term" value="P:oxidative phosphorylation"/>
    <property type="evidence" value="ECO:0007669"/>
    <property type="project" value="UniProtKB-UniPathway"/>
</dbReference>
<reference evidence="4 5" key="1">
    <citation type="submission" date="2020-02" db="EMBL/GenBank/DDBJ databases">
        <title>Genome sequence of strain CCNWXJ40-4.</title>
        <authorList>
            <person name="Gao J."/>
            <person name="Sun J."/>
        </authorList>
    </citation>
    <scope>NUCLEOTIDE SEQUENCE [LARGE SCALE GENOMIC DNA]</scope>
    <source>
        <strain evidence="4 5">CCNWXJ 40-4</strain>
    </source>
</reference>
<organism evidence="4 5">
    <name type="scientific">Allomesorhizobium camelthorni</name>
    <dbReference type="NCBI Taxonomy" id="475069"/>
    <lineage>
        <taxon>Bacteria</taxon>
        <taxon>Pseudomonadati</taxon>
        <taxon>Pseudomonadota</taxon>
        <taxon>Alphaproteobacteria</taxon>
        <taxon>Hyphomicrobiales</taxon>
        <taxon>Phyllobacteriaceae</taxon>
        <taxon>Allomesorhizobium</taxon>
    </lineage>
</organism>
<feature type="transmembrane region" description="Helical" evidence="2">
    <location>
        <begin position="29"/>
        <end position="51"/>
    </location>
</feature>
<dbReference type="InterPro" id="IPR000883">
    <property type="entry name" value="Cyt_C_Oxase_1"/>
</dbReference>
<dbReference type="GO" id="GO:0004129">
    <property type="term" value="F:cytochrome-c oxidase activity"/>
    <property type="evidence" value="ECO:0007669"/>
    <property type="project" value="InterPro"/>
</dbReference>
<dbReference type="InterPro" id="IPR036927">
    <property type="entry name" value="Cyt_c_oxase-like_su1_sf"/>
</dbReference>
<dbReference type="PROSITE" id="PS50855">
    <property type="entry name" value="COX1"/>
    <property type="match status" value="1"/>
</dbReference>
<dbReference type="InterPro" id="IPR023616">
    <property type="entry name" value="Cyt_c_oxase-like_su1_dom"/>
</dbReference>
<keyword evidence="1" id="KW-0249">Electron transport</keyword>
<dbReference type="Proteomes" id="UP001642900">
    <property type="component" value="Unassembled WGS sequence"/>
</dbReference>
<keyword evidence="5" id="KW-1185">Reference proteome</keyword>
<proteinExistence type="predicted"/>
<evidence type="ECO:0000256" key="1">
    <source>
        <dbReference type="ARBA" id="ARBA00022660"/>
    </source>
</evidence>
<comment type="caution">
    <text evidence="4">The sequence shown here is derived from an EMBL/GenBank/DDBJ whole genome shotgun (WGS) entry which is preliminary data.</text>
</comment>
<accession>A0A6G4WK34</accession>
<feature type="transmembrane region" description="Helical" evidence="2">
    <location>
        <begin position="386"/>
        <end position="408"/>
    </location>
</feature>
<gene>
    <name evidence="4" type="ORF">G6N73_25630</name>
</gene>
<keyword evidence="1" id="KW-0679">Respiratory chain</keyword>
<sequence>MAETAVILRGGFAGIDLDELVDWPVVRTWLYWGMFWLLVAPSVGVALSGLFNYPDYLGTSLGLTFGRLRPVHVNGVIFGAFSSLFIGQCYYLVPRLCGVRVPWPQWGAPLAWLWNISVAAALIALPFGENHGLEAGEFPLFAKIPILLVVAVATAQFLIAISRRLEPPLYVAIWYLIGAFVWTTMNLVLGIILPYTISGINSAAFHGLYLHYIVGLWITPAGYVLIYYFLPISVRNPIYGHKLSLVGFWSLALFYPFVGIHHYLYSPIADWAETLAIITSMLLIIPVWTVLVNFFGTVKGRWDAFGKNLPAKFLITGSLMYLVGCFQGSTEALRSIQQPTHFTDFVISHSHLTVFGTFVVWAMGGLIYVWPRACGRELWSFTMGNWAFWLITVGISTMGLVLTAGGLQQGFQWMAGTEWLDTVLAMRPYWLVRTVAGISMDIGMTLLVINLMMTALTRPAEAAEGPALGAAPVPAGGAAR</sequence>
<evidence type="ECO:0000256" key="2">
    <source>
        <dbReference type="SAM" id="Phobius"/>
    </source>
</evidence>
<feature type="transmembrane region" description="Helical" evidence="2">
    <location>
        <begin position="140"/>
        <end position="161"/>
    </location>
</feature>
<dbReference type="GO" id="GO:0022904">
    <property type="term" value="P:respiratory electron transport chain"/>
    <property type="evidence" value="ECO:0007669"/>
    <property type="project" value="TreeGrafter"/>
</dbReference>
<protein>
    <submittedName>
        <fullName evidence="4">Cytochrome oxidase</fullName>
    </submittedName>
</protein>
<dbReference type="RefSeq" id="WP_165032804.1">
    <property type="nucleotide sequence ID" value="NZ_JAAKZF010000053.1"/>
</dbReference>
<feature type="transmembrane region" description="Helical" evidence="2">
    <location>
        <begin position="349"/>
        <end position="370"/>
    </location>
</feature>
<feature type="transmembrane region" description="Helical" evidence="2">
    <location>
        <begin position="71"/>
        <end position="93"/>
    </location>
</feature>
<dbReference type="PANTHER" id="PTHR10422">
    <property type="entry name" value="CYTOCHROME C OXIDASE SUBUNIT 1"/>
    <property type="match status" value="1"/>
</dbReference>
<dbReference type="Gene3D" id="1.20.210.10">
    <property type="entry name" value="Cytochrome c oxidase-like, subunit I domain"/>
    <property type="match status" value="1"/>
</dbReference>
<feature type="transmembrane region" description="Helical" evidence="2">
    <location>
        <begin position="428"/>
        <end position="449"/>
    </location>
</feature>
<feature type="domain" description="Cytochrome oxidase subunit I profile" evidence="3">
    <location>
        <begin position="208"/>
        <end position="480"/>
    </location>
</feature>
<feature type="transmembrane region" description="Helical" evidence="2">
    <location>
        <begin position="309"/>
        <end position="329"/>
    </location>
</feature>
<feature type="transmembrane region" description="Helical" evidence="2">
    <location>
        <begin position="209"/>
        <end position="230"/>
    </location>
</feature>
<dbReference type="UniPathway" id="UPA00705"/>
<dbReference type="GO" id="GO:0015990">
    <property type="term" value="P:electron transport coupled proton transport"/>
    <property type="evidence" value="ECO:0007669"/>
    <property type="project" value="TreeGrafter"/>
</dbReference>
<dbReference type="Pfam" id="PF00115">
    <property type="entry name" value="COX1"/>
    <property type="match status" value="1"/>
</dbReference>
<feature type="transmembrane region" description="Helical" evidence="2">
    <location>
        <begin position="105"/>
        <end position="128"/>
    </location>
</feature>
<dbReference type="SUPFAM" id="SSF81442">
    <property type="entry name" value="Cytochrome c oxidase subunit I-like"/>
    <property type="match status" value="1"/>
</dbReference>
<evidence type="ECO:0000313" key="5">
    <source>
        <dbReference type="Proteomes" id="UP001642900"/>
    </source>
</evidence>
<evidence type="ECO:0000313" key="4">
    <source>
        <dbReference type="EMBL" id="NGO54470.1"/>
    </source>
</evidence>
<feature type="transmembrane region" description="Helical" evidence="2">
    <location>
        <begin position="173"/>
        <end position="197"/>
    </location>
</feature>